<name>A0A9P6MFT8_9FUNG</name>
<evidence type="ECO:0000259" key="3">
    <source>
        <dbReference type="Pfam" id="PF13359"/>
    </source>
</evidence>
<organism evidence="4 5">
    <name type="scientific">Modicella reniformis</name>
    <dbReference type="NCBI Taxonomy" id="1440133"/>
    <lineage>
        <taxon>Eukaryota</taxon>
        <taxon>Fungi</taxon>
        <taxon>Fungi incertae sedis</taxon>
        <taxon>Mucoromycota</taxon>
        <taxon>Mortierellomycotina</taxon>
        <taxon>Mortierellomycetes</taxon>
        <taxon>Mortierellales</taxon>
        <taxon>Mortierellaceae</taxon>
        <taxon>Modicella</taxon>
    </lineage>
</organism>
<accession>A0A9P6MFT8</accession>
<reference evidence="4" key="1">
    <citation type="journal article" date="2020" name="Fungal Divers.">
        <title>Resolving the Mortierellaceae phylogeny through synthesis of multi-gene phylogenetics and phylogenomics.</title>
        <authorList>
            <person name="Vandepol N."/>
            <person name="Liber J."/>
            <person name="Desiro A."/>
            <person name="Na H."/>
            <person name="Kennedy M."/>
            <person name="Barry K."/>
            <person name="Grigoriev I.V."/>
            <person name="Miller A.N."/>
            <person name="O'Donnell K."/>
            <person name="Stajich J.E."/>
            <person name="Bonito G."/>
        </authorList>
    </citation>
    <scope>NUCLEOTIDE SEQUENCE</scope>
    <source>
        <strain evidence="4">MES-2147</strain>
    </source>
</reference>
<keyword evidence="5" id="KW-1185">Reference proteome</keyword>
<gene>
    <name evidence="4" type="ORF">BGZ65_007169</name>
</gene>
<protein>
    <recommendedName>
        <fullName evidence="3">DDE Tnp4 domain-containing protein</fullName>
    </recommendedName>
</protein>
<comment type="cofactor">
    <cofactor evidence="1">
        <name>a divalent metal cation</name>
        <dbReference type="ChEBI" id="CHEBI:60240"/>
    </cofactor>
</comment>
<dbReference type="GO" id="GO:0046872">
    <property type="term" value="F:metal ion binding"/>
    <property type="evidence" value="ECO:0007669"/>
    <property type="project" value="UniProtKB-KW"/>
</dbReference>
<dbReference type="AlphaFoldDB" id="A0A9P6MFT8"/>
<proteinExistence type="predicted"/>
<dbReference type="EMBL" id="JAAAHW010001031">
    <property type="protein sequence ID" value="KAF9997249.1"/>
    <property type="molecule type" value="Genomic_DNA"/>
</dbReference>
<feature type="domain" description="DDE Tnp4" evidence="3">
    <location>
        <begin position="4"/>
        <end position="88"/>
    </location>
</feature>
<dbReference type="OrthoDB" id="2437314at2759"/>
<evidence type="ECO:0000313" key="4">
    <source>
        <dbReference type="EMBL" id="KAF9997249.1"/>
    </source>
</evidence>
<dbReference type="InterPro" id="IPR027806">
    <property type="entry name" value="HARBI1_dom"/>
</dbReference>
<keyword evidence="2" id="KW-0479">Metal-binding</keyword>
<evidence type="ECO:0000256" key="2">
    <source>
        <dbReference type="ARBA" id="ARBA00022723"/>
    </source>
</evidence>
<dbReference type="Pfam" id="PF13359">
    <property type="entry name" value="DDE_Tnp_4"/>
    <property type="match status" value="1"/>
</dbReference>
<dbReference type="Proteomes" id="UP000749646">
    <property type="component" value="Unassembled WGS sequence"/>
</dbReference>
<comment type="caution">
    <text evidence="4">The sequence shown here is derived from an EMBL/GenBank/DDBJ whole genome shotgun (WGS) entry which is preliminary data.</text>
</comment>
<evidence type="ECO:0000313" key="5">
    <source>
        <dbReference type="Proteomes" id="UP000749646"/>
    </source>
</evidence>
<feature type="non-terminal residue" evidence="4">
    <location>
        <position position="1"/>
    </location>
</feature>
<evidence type="ECO:0000256" key="1">
    <source>
        <dbReference type="ARBA" id="ARBA00001968"/>
    </source>
</evidence>
<sequence length="179" mass="20489">YFSGDEYMIGDLAYGLTPTLIVGFKGALTADQRNFNKRLSAARSKSEHSFGLFKGRFKSLTNFRAQIKDDKSLQEASMHIAACVVLHNILVRSGIHDPYREELIAQGITMNDAIERQGDNYDHEVMVGRAMDIEEERDEEVEMRCCEDIFTSAQLKELRAQGVSKRHRLMTQVLRRHHV</sequence>